<protein>
    <submittedName>
        <fullName evidence="2">Uncharacterized protein</fullName>
    </submittedName>
</protein>
<name>A0A857DDF8_9FIRM</name>
<sequence>MKKIACCLTALLRDERGDLVQNIVLLFGGILATVGIAVILYNTITAKIANDSAGMSKLN</sequence>
<dbReference type="AlphaFoldDB" id="A0A857DDF8"/>
<dbReference type="EMBL" id="CP046996">
    <property type="protein sequence ID" value="QGZ99259.1"/>
    <property type="molecule type" value="Genomic_DNA"/>
</dbReference>
<reference evidence="2 3" key="1">
    <citation type="submission" date="2019-12" db="EMBL/GenBank/DDBJ databases">
        <title>Sequence classification of anaerobic respiratory reductive dehalogenases: First we see many, then we see few.</title>
        <authorList>
            <person name="Molenda O."/>
            <person name="Puentes Jacome L.A."/>
            <person name="Cao X."/>
            <person name="Nesbo C.L."/>
            <person name="Tang S."/>
            <person name="Morson N."/>
            <person name="Patron J."/>
            <person name="Lomheim L."/>
            <person name="Wishart D.S."/>
            <person name="Edwards E.A."/>
        </authorList>
    </citation>
    <scope>NUCLEOTIDE SEQUENCE [LARGE SCALE GENOMIC DNA]</scope>
    <source>
        <strain evidence="2 3">12DCA</strain>
    </source>
</reference>
<keyword evidence="1" id="KW-0812">Transmembrane</keyword>
<accession>A0A857DDF8</accession>
<evidence type="ECO:0000313" key="3">
    <source>
        <dbReference type="Proteomes" id="UP000430508"/>
    </source>
</evidence>
<proteinExistence type="predicted"/>
<evidence type="ECO:0000256" key="1">
    <source>
        <dbReference type="SAM" id="Phobius"/>
    </source>
</evidence>
<organism evidence="2 3">
    <name type="scientific">Dehalobacter restrictus</name>
    <dbReference type="NCBI Taxonomy" id="55583"/>
    <lineage>
        <taxon>Bacteria</taxon>
        <taxon>Bacillati</taxon>
        <taxon>Bacillota</taxon>
        <taxon>Clostridia</taxon>
        <taxon>Eubacteriales</taxon>
        <taxon>Desulfitobacteriaceae</taxon>
        <taxon>Dehalobacter</taxon>
    </lineage>
</organism>
<feature type="transmembrane region" description="Helical" evidence="1">
    <location>
        <begin position="27"/>
        <end position="49"/>
    </location>
</feature>
<keyword evidence="1" id="KW-0472">Membrane</keyword>
<dbReference type="Proteomes" id="UP000430508">
    <property type="component" value="Chromosome"/>
</dbReference>
<keyword evidence="1" id="KW-1133">Transmembrane helix</keyword>
<evidence type="ECO:0000313" key="2">
    <source>
        <dbReference type="EMBL" id="QGZ99259.1"/>
    </source>
</evidence>
<dbReference type="RefSeq" id="WP_021315794.1">
    <property type="nucleotide sequence ID" value="NZ_CP046996.1"/>
</dbReference>
<gene>
    <name evidence="2" type="ORF">GQ588_00535</name>
</gene>